<evidence type="ECO:0000256" key="4">
    <source>
        <dbReference type="ARBA" id="ARBA00035235"/>
    </source>
</evidence>
<comment type="similarity">
    <text evidence="1 6">Belongs to the eukaryotic ribosomal protein eL38 family.</text>
</comment>
<keyword evidence="8" id="KW-1185">Reference proteome</keyword>
<accession>A0A2A6CMM3</accession>
<dbReference type="GO" id="GO:0003735">
    <property type="term" value="F:structural constituent of ribosome"/>
    <property type="evidence" value="ECO:0000318"/>
    <property type="project" value="GO_Central"/>
</dbReference>
<evidence type="ECO:0000256" key="2">
    <source>
        <dbReference type="ARBA" id="ARBA00022980"/>
    </source>
</evidence>
<dbReference type="GO" id="GO:0006412">
    <property type="term" value="P:translation"/>
    <property type="evidence" value="ECO:0007669"/>
    <property type="project" value="InterPro"/>
</dbReference>
<dbReference type="InterPro" id="IPR038464">
    <property type="entry name" value="Ribosomal_eL38_sf"/>
</dbReference>
<dbReference type="OrthoDB" id="10250488at2759"/>
<organism evidence="7 8">
    <name type="scientific">Pristionchus pacificus</name>
    <name type="common">Parasitic nematode worm</name>
    <dbReference type="NCBI Taxonomy" id="54126"/>
    <lineage>
        <taxon>Eukaryota</taxon>
        <taxon>Metazoa</taxon>
        <taxon>Ecdysozoa</taxon>
        <taxon>Nematoda</taxon>
        <taxon>Chromadorea</taxon>
        <taxon>Rhabditida</taxon>
        <taxon>Rhabditina</taxon>
        <taxon>Diplogasteromorpha</taxon>
        <taxon>Diplogasteroidea</taxon>
        <taxon>Neodiplogasteridae</taxon>
        <taxon>Pristionchus</taxon>
    </lineage>
</organism>
<dbReference type="Proteomes" id="UP000005239">
    <property type="component" value="Unassembled WGS sequence"/>
</dbReference>
<dbReference type="Gene3D" id="3.30.720.90">
    <property type="match status" value="1"/>
</dbReference>
<dbReference type="GO" id="GO:0022625">
    <property type="term" value="C:cytosolic large ribosomal subunit"/>
    <property type="evidence" value="ECO:0000318"/>
    <property type="project" value="GO_Central"/>
</dbReference>
<evidence type="ECO:0000313" key="7">
    <source>
        <dbReference type="EnsemblMetazoa" id="PPA34248.1"/>
    </source>
</evidence>
<sequence length="159" mass="17974">MSEAKPARVAEANSTKLVAELNRAANQFHSVYVSKHIKILNHPNDILFLSFEDKRALKRNDRGATATRCGLQTTIFSRAIYHVANQACYPPGVGKLVVTSVAKGKMPRQIQDIKDFLLKARRKDAKSVTVKKNKENVKFKVRTSRFLSNHPHTSSRKQF</sequence>
<keyword evidence="2 6" id="KW-0689">Ribosomal protein</keyword>
<evidence type="ECO:0000313" key="8">
    <source>
        <dbReference type="Proteomes" id="UP000005239"/>
    </source>
</evidence>
<evidence type="ECO:0000256" key="6">
    <source>
        <dbReference type="RuleBase" id="RU003445"/>
    </source>
</evidence>
<accession>A0A8R1UMQ5</accession>
<dbReference type="AlphaFoldDB" id="A0A2A6CMM3"/>
<reference evidence="8" key="1">
    <citation type="journal article" date="2008" name="Nat. Genet.">
        <title>The Pristionchus pacificus genome provides a unique perspective on nematode lifestyle and parasitism.</title>
        <authorList>
            <person name="Dieterich C."/>
            <person name="Clifton S.W."/>
            <person name="Schuster L.N."/>
            <person name="Chinwalla A."/>
            <person name="Delehaunty K."/>
            <person name="Dinkelacker I."/>
            <person name="Fulton L."/>
            <person name="Fulton R."/>
            <person name="Godfrey J."/>
            <person name="Minx P."/>
            <person name="Mitreva M."/>
            <person name="Roeseler W."/>
            <person name="Tian H."/>
            <person name="Witte H."/>
            <person name="Yang S.P."/>
            <person name="Wilson R.K."/>
            <person name="Sommer R.J."/>
        </authorList>
    </citation>
    <scope>NUCLEOTIDE SEQUENCE [LARGE SCALE GENOMIC DNA]</scope>
    <source>
        <strain evidence="8">PS312</strain>
    </source>
</reference>
<evidence type="ECO:0000256" key="3">
    <source>
        <dbReference type="ARBA" id="ARBA00023274"/>
    </source>
</evidence>
<gene>
    <name evidence="7" type="primary">WBGene00272617</name>
</gene>
<dbReference type="PANTHER" id="PTHR10965">
    <property type="entry name" value="60S RIBOSOMAL PROTEIN L38"/>
    <property type="match status" value="1"/>
</dbReference>
<dbReference type="GO" id="GO:0022618">
    <property type="term" value="P:protein-RNA complex assembly"/>
    <property type="evidence" value="ECO:0000318"/>
    <property type="project" value="GO_Central"/>
</dbReference>
<dbReference type="Pfam" id="PF01781">
    <property type="entry name" value="Ribosomal_L38e"/>
    <property type="match status" value="1"/>
</dbReference>
<name>A0A2A6CMM3_PRIPA</name>
<dbReference type="EnsemblMetazoa" id="PPA34248.1">
    <property type="protein sequence ID" value="PPA34248.1"/>
    <property type="gene ID" value="WBGene00272617"/>
</dbReference>
<proteinExistence type="inferred from homology"/>
<evidence type="ECO:0000256" key="5">
    <source>
        <dbReference type="ARBA" id="ARBA00035338"/>
    </source>
</evidence>
<keyword evidence="3 6" id="KW-0687">Ribonucleoprotein</keyword>
<reference evidence="7" key="2">
    <citation type="submission" date="2022-06" db="UniProtKB">
        <authorList>
            <consortium name="EnsemblMetazoa"/>
        </authorList>
    </citation>
    <scope>IDENTIFICATION</scope>
    <source>
        <strain evidence="7">PS312</strain>
    </source>
</reference>
<evidence type="ECO:0000256" key="1">
    <source>
        <dbReference type="ARBA" id="ARBA00007803"/>
    </source>
</evidence>
<dbReference type="InterPro" id="IPR002675">
    <property type="entry name" value="Ribosomal_eL38"/>
</dbReference>
<protein>
    <recommendedName>
        <fullName evidence="4">Large ribosomal subunit protein eL38</fullName>
    </recommendedName>
    <alternativeName>
        <fullName evidence="5">60S ribosomal protein L38</fullName>
    </alternativeName>
</protein>
<dbReference type="PANTHER" id="PTHR10965:SF0">
    <property type="entry name" value="LARGE RIBOSOMAL SUBUNIT PROTEIN EL38"/>
    <property type="match status" value="1"/>
</dbReference>